<dbReference type="InterPro" id="IPR056546">
    <property type="entry name" value="MreB_MamK-like"/>
</dbReference>
<dbReference type="Proteomes" id="UP000030905">
    <property type="component" value="Chromosome"/>
</dbReference>
<evidence type="ECO:0000313" key="10">
    <source>
        <dbReference type="Proteomes" id="UP000030905"/>
    </source>
</evidence>
<dbReference type="NCBIfam" id="NF010539">
    <property type="entry name" value="PRK13927.1"/>
    <property type="match status" value="1"/>
</dbReference>
<dbReference type="GO" id="GO:0005737">
    <property type="term" value="C:cytoplasm"/>
    <property type="evidence" value="ECO:0007669"/>
    <property type="project" value="UniProtKB-SubCell"/>
</dbReference>
<dbReference type="KEGG" id="cpae:CPAST_c11320"/>
<dbReference type="AlphaFoldDB" id="A0A0H3J356"/>
<keyword evidence="10" id="KW-1185">Reference proteome</keyword>
<reference evidence="8" key="2">
    <citation type="submission" date="2015-10" db="EMBL/GenBank/DDBJ databases">
        <title>Improved Draft Genome Sequence of Clostridium pasteurianum Strain ATCC 6013 (DSM 525) Using a Hybrid Next-Generation Sequencing Approach.</title>
        <authorList>
            <person name="Pyne M.E."/>
            <person name="Utturkar S.M."/>
            <person name="Brown S.D."/>
            <person name="Moo-Young M."/>
            <person name="Chung D.A."/>
            <person name="Chou P.C."/>
        </authorList>
    </citation>
    <scope>NUCLEOTIDE SEQUENCE</scope>
    <source>
        <strain evidence="8">ATCC 6013</strain>
    </source>
</reference>
<dbReference type="PANTHER" id="PTHR42749:SF1">
    <property type="entry name" value="CELL SHAPE-DETERMINING PROTEIN MREB"/>
    <property type="match status" value="1"/>
</dbReference>
<evidence type="ECO:0000256" key="4">
    <source>
        <dbReference type="ARBA" id="ARBA00022960"/>
    </source>
</evidence>
<evidence type="ECO:0000256" key="6">
    <source>
        <dbReference type="HAMAP-Rule" id="MF_02207"/>
    </source>
</evidence>
<comment type="subcellular location">
    <subcellularLocation>
        <location evidence="6">Cytoplasm</location>
    </subcellularLocation>
    <text evidence="6">Membrane-associated.</text>
</comment>
<dbReference type="KEGG" id="cpat:CLPA_c11320"/>
<dbReference type="Gene3D" id="3.30.420.40">
    <property type="match status" value="2"/>
</dbReference>
<dbReference type="PATRIC" id="fig|1262449.3.peg.1831"/>
<keyword evidence="3 6" id="KW-0067">ATP-binding</keyword>
<dbReference type="HAMAP" id="MF_02207">
    <property type="entry name" value="MreB"/>
    <property type="match status" value="1"/>
</dbReference>
<evidence type="ECO:0000256" key="2">
    <source>
        <dbReference type="ARBA" id="ARBA00022741"/>
    </source>
</evidence>
<comment type="caution">
    <text evidence="6">Lacks conserved residue(s) required for the propagation of feature annotation.</text>
</comment>
<comment type="subunit">
    <text evidence="6">Forms polymers.</text>
</comment>
<proteinExistence type="inferred from homology"/>
<comment type="function">
    <text evidence="6">Forms membrane-associated dynamic filaments that are essential for cell shape determination. Acts by regulating cell wall synthesis and cell elongation, and thus cell shape. A feedback loop between cell geometry and MreB localization may maintain elongated cell shape by targeting cell wall growth to regions of negative cell wall curvature.</text>
</comment>
<gene>
    <name evidence="7" type="primary">mreB1</name>
    <name evidence="6" type="synonym">mreB</name>
    <name evidence="7" type="ORF">CLPA_c11320</name>
    <name evidence="8" type="ORF">CP6013_02020</name>
</gene>
<evidence type="ECO:0000256" key="1">
    <source>
        <dbReference type="ARBA" id="ARBA00022490"/>
    </source>
</evidence>
<evidence type="ECO:0000313" key="7">
    <source>
        <dbReference type="EMBL" id="AJA51220.1"/>
    </source>
</evidence>
<feature type="binding site" evidence="6">
    <location>
        <begin position="208"/>
        <end position="211"/>
    </location>
    <ligand>
        <name>ATP</name>
        <dbReference type="ChEBI" id="CHEBI:30616"/>
    </ligand>
</feature>
<keyword evidence="2 6" id="KW-0547">Nucleotide-binding</keyword>
<dbReference type="RefSeq" id="WP_003444412.1">
    <property type="nucleotide sequence ID" value="NZ_ANZB01000005.1"/>
</dbReference>
<comment type="similarity">
    <text evidence="5 6">Belongs to the FtsA/MreB family.</text>
</comment>
<protein>
    <recommendedName>
        <fullName evidence="6">Cell shape-determining protein MreB</fullName>
    </recommendedName>
</protein>
<dbReference type="GeneID" id="93073323"/>
<organism evidence="7 10">
    <name type="scientific">Clostridium pasteurianum DSM 525 = ATCC 6013</name>
    <dbReference type="NCBI Taxonomy" id="1262449"/>
    <lineage>
        <taxon>Bacteria</taxon>
        <taxon>Bacillati</taxon>
        <taxon>Bacillota</taxon>
        <taxon>Clostridia</taxon>
        <taxon>Eubacteriales</taxon>
        <taxon>Clostridiaceae</taxon>
        <taxon>Clostridium</taxon>
    </lineage>
</organism>
<reference evidence="8 9" key="3">
    <citation type="journal article" name="Genome Announc.">
        <title>Improved Draft Genome Sequence of Clostridium pasteurianum Strain ATCC 6013 (DSM 525) Using a Hybrid Next-Generation Sequencing Approach.</title>
        <authorList>
            <person name="Pyne M.E."/>
            <person name="Utturkar S."/>
            <person name="Brown S.D."/>
            <person name="Moo-Young M."/>
            <person name="Chung D.A."/>
            <person name="Chou C.P."/>
        </authorList>
    </citation>
    <scope>NUCLEOTIDE SEQUENCE [LARGE SCALE GENOMIC DNA]</scope>
    <source>
        <strain evidence="8 9">ATCC 6013</strain>
    </source>
</reference>
<evidence type="ECO:0000313" key="9">
    <source>
        <dbReference type="Proteomes" id="UP000028042"/>
    </source>
</evidence>
<dbReference type="EMBL" id="CP009268">
    <property type="protein sequence ID" value="AJA51220.1"/>
    <property type="molecule type" value="Genomic_DNA"/>
</dbReference>
<dbReference type="GO" id="GO:0005524">
    <property type="term" value="F:ATP binding"/>
    <property type="evidence" value="ECO:0007669"/>
    <property type="project" value="UniProtKB-KW"/>
</dbReference>
<dbReference type="PRINTS" id="PR01652">
    <property type="entry name" value="SHAPEPROTEIN"/>
</dbReference>
<feature type="binding site" evidence="6">
    <location>
        <begin position="160"/>
        <end position="162"/>
    </location>
    <ligand>
        <name>ATP</name>
        <dbReference type="ChEBI" id="CHEBI:30616"/>
    </ligand>
</feature>
<sequence length="337" mass="36373">MKFFVMSKDIGIDLGTSNTLLYMKEKGILLREPSVVSVDVMNKKVLAVGLEAKEMIGRTPKGIITVKPLKNGVIGDFDLAQQMLKKFIEKVIGKGNFISSRIVICHPSGITEVEKRAINETIIQAGARKVMLIEGPVVAAIGAGLPVDEPVGRMIVDIGGGTTEVAVVSLGGIVTSKTLRVAGDALDEKIIKYVRKEFNLMIGERTAEDIKIKIGSAYKDDNEEEKKIIVKGRDLTTGLPKIVTITETGIRNALKDKVALMIDAIKTTLEKTEPELAADIMDNGIVLSGGGALLKNLDKLIFKEIHIEVHIAESPLECVVMGTGKCLGMMNKIGNIK</sequence>
<dbReference type="PANTHER" id="PTHR42749">
    <property type="entry name" value="CELL SHAPE-DETERMINING PROTEIN MREB"/>
    <property type="match status" value="1"/>
</dbReference>
<dbReference type="InterPro" id="IPR043129">
    <property type="entry name" value="ATPase_NBD"/>
</dbReference>
<feature type="binding site" evidence="6">
    <location>
        <begin position="290"/>
        <end position="293"/>
    </location>
    <ligand>
        <name>ATP</name>
        <dbReference type="ChEBI" id="CHEBI:30616"/>
    </ligand>
</feature>
<dbReference type="NCBIfam" id="TIGR00904">
    <property type="entry name" value="mreB"/>
    <property type="match status" value="1"/>
</dbReference>
<dbReference type="Proteomes" id="UP000028042">
    <property type="component" value="Unassembled WGS sequence"/>
</dbReference>
<dbReference type="GO" id="GO:0000902">
    <property type="term" value="P:cell morphogenesis"/>
    <property type="evidence" value="ECO:0007669"/>
    <property type="project" value="InterPro"/>
</dbReference>
<evidence type="ECO:0000313" key="8">
    <source>
        <dbReference type="EMBL" id="KRU12772.1"/>
    </source>
</evidence>
<dbReference type="EMBL" id="JPGY02000001">
    <property type="protein sequence ID" value="KRU12772.1"/>
    <property type="molecule type" value="Genomic_DNA"/>
</dbReference>
<evidence type="ECO:0000256" key="3">
    <source>
        <dbReference type="ARBA" id="ARBA00022840"/>
    </source>
</evidence>
<dbReference type="GO" id="GO:0008360">
    <property type="term" value="P:regulation of cell shape"/>
    <property type="evidence" value="ECO:0007669"/>
    <property type="project" value="UniProtKB-UniRule"/>
</dbReference>
<name>A0A0H3J356_CLOPA</name>
<keyword evidence="4 6" id="KW-0133">Cell shape</keyword>
<dbReference type="CDD" id="cd10225">
    <property type="entry name" value="ASKHA_NBD_MreB-like"/>
    <property type="match status" value="1"/>
</dbReference>
<reference evidence="7 10" key="1">
    <citation type="journal article" date="2015" name="Genome Announc.">
        <title>Complete Genome Sequence of the Nitrogen-Fixing and Solvent-Producing Clostridium pasteurianum DSM 525.</title>
        <authorList>
            <person name="Poehlein A."/>
            <person name="Grosse-Honebrink A."/>
            <person name="Zhang Y."/>
            <person name="Minton N.P."/>
            <person name="Daniel R."/>
        </authorList>
    </citation>
    <scope>NUCLEOTIDE SEQUENCE [LARGE SCALE GENOMIC DNA]</scope>
    <source>
        <strain evidence="7">DSM 525</strain>
        <strain evidence="10">DSM 525 / ATCC 6013</strain>
    </source>
</reference>
<dbReference type="Pfam" id="PF06723">
    <property type="entry name" value="MreB_Mbl"/>
    <property type="match status" value="1"/>
</dbReference>
<evidence type="ECO:0000256" key="5">
    <source>
        <dbReference type="ARBA" id="ARBA00023458"/>
    </source>
</evidence>
<dbReference type="InterPro" id="IPR004753">
    <property type="entry name" value="MreB"/>
</dbReference>
<dbReference type="SUPFAM" id="SSF53067">
    <property type="entry name" value="Actin-like ATPase domain"/>
    <property type="match status" value="2"/>
</dbReference>
<keyword evidence="1 6" id="KW-0963">Cytoplasm</keyword>
<accession>A0A0H3J356</accession>
<dbReference type="eggNOG" id="COG1077">
    <property type="taxonomic scope" value="Bacteria"/>
</dbReference>